<sequence>MVRTRNSEPNNEGMMEPPRGVRRKRRESPGPSEQPQQSSQLAATTETTIKTHRKKRVKRSSISSQEQLGQELDRAATQEPEEEEEEGDVLEETDNITLGVPQHRSKHVRFSDPALAAADLPAPEKKVTQTPNGSRRSFSPQVTPHPAAAERRRSSLPPVVTESPDGSIIEQIQFSPLREVLDERVRRRLRRSHLSEEVNAIDEHKKEDAQTRQELKRLRQQIADKNARMQEIMYELETQRQMSIDAFNDEEDPKVKSLEEQVRLLQSEIADHEKEGGLDHEDTDAITGADLSDAEDDMIFIDPEDLNISQEEMRPAPLPATTSSEFDVDASQMSHTDPAHEDQIRAFERAVAQLSREASDAKAELQILSIELKNLGFADATASPEAVLTAIRGVFHQARAEYDDIVPASNPNHYENGRFVSVIVQKLRTFKEKLIESNKAIERYRELEAILRSQHKGLINKLADLESQKTKIETQWQELDVANEEKSKQIVELEDELSGLQDELEARDATVVERDATIVEIKEENT</sequence>
<dbReference type="Proteomes" id="UP001186974">
    <property type="component" value="Unassembled WGS sequence"/>
</dbReference>
<dbReference type="EMBL" id="JAWDJW010009379">
    <property type="protein sequence ID" value="KAK3059472.1"/>
    <property type="molecule type" value="Genomic_DNA"/>
</dbReference>
<accession>A0ACC3CZ48</accession>
<evidence type="ECO:0000313" key="2">
    <source>
        <dbReference type="Proteomes" id="UP001186974"/>
    </source>
</evidence>
<reference evidence="1" key="1">
    <citation type="submission" date="2024-09" db="EMBL/GenBank/DDBJ databases">
        <title>Black Yeasts Isolated from many extreme environments.</title>
        <authorList>
            <person name="Coleine C."/>
            <person name="Stajich J.E."/>
            <person name="Selbmann L."/>
        </authorList>
    </citation>
    <scope>NUCLEOTIDE SEQUENCE</scope>
    <source>
        <strain evidence="1">CCFEE 5737</strain>
    </source>
</reference>
<name>A0ACC3CZ48_9PEZI</name>
<proteinExistence type="predicted"/>
<gene>
    <name evidence="1" type="ORF">LTS18_010793</name>
</gene>
<feature type="non-terminal residue" evidence="1">
    <location>
        <position position="526"/>
    </location>
</feature>
<organism evidence="1 2">
    <name type="scientific">Coniosporium uncinatum</name>
    <dbReference type="NCBI Taxonomy" id="93489"/>
    <lineage>
        <taxon>Eukaryota</taxon>
        <taxon>Fungi</taxon>
        <taxon>Dikarya</taxon>
        <taxon>Ascomycota</taxon>
        <taxon>Pezizomycotina</taxon>
        <taxon>Dothideomycetes</taxon>
        <taxon>Dothideomycetes incertae sedis</taxon>
        <taxon>Coniosporium</taxon>
    </lineage>
</organism>
<evidence type="ECO:0000313" key="1">
    <source>
        <dbReference type="EMBL" id="KAK3059472.1"/>
    </source>
</evidence>
<comment type="caution">
    <text evidence="1">The sequence shown here is derived from an EMBL/GenBank/DDBJ whole genome shotgun (WGS) entry which is preliminary data.</text>
</comment>
<keyword evidence="2" id="KW-1185">Reference proteome</keyword>
<protein>
    <submittedName>
        <fullName evidence="1">Uncharacterized protein</fullName>
    </submittedName>
</protein>